<keyword evidence="9" id="KW-1185">Reference proteome</keyword>
<feature type="compositionally biased region" description="Polar residues" evidence="5">
    <location>
        <begin position="81"/>
        <end position="100"/>
    </location>
</feature>
<dbReference type="CTD" id="20204017"/>
<feature type="compositionally biased region" description="Low complexity" evidence="5">
    <location>
        <begin position="138"/>
        <end position="157"/>
    </location>
</feature>
<dbReference type="PROSITE" id="PS50071">
    <property type="entry name" value="HOMEOBOX_2"/>
    <property type="match status" value="1"/>
</dbReference>
<evidence type="ECO:0000256" key="5">
    <source>
        <dbReference type="SAM" id="MobiDB-lite"/>
    </source>
</evidence>
<dbReference type="EMBL" id="KB096457">
    <property type="protein sequence ID" value="ESO04762.1"/>
    <property type="molecule type" value="Genomic_DNA"/>
</dbReference>
<evidence type="ECO:0000313" key="9">
    <source>
        <dbReference type="Proteomes" id="UP000015101"/>
    </source>
</evidence>
<evidence type="ECO:0000313" key="8">
    <source>
        <dbReference type="EnsemblMetazoa" id="HelroP172434"/>
    </source>
</evidence>
<dbReference type="InterPro" id="IPR008422">
    <property type="entry name" value="KN_HD"/>
</dbReference>
<dbReference type="GO" id="GO:0003677">
    <property type="term" value="F:DNA binding"/>
    <property type="evidence" value="ECO:0007669"/>
    <property type="project" value="UniProtKB-UniRule"/>
</dbReference>
<evidence type="ECO:0000256" key="1">
    <source>
        <dbReference type="ARBA" id="ARBA00023125"/>
    </source>
</evidence>
<dbReference type="KEGG" id="hro:HELRODRAFT_172434"/>
<keyword evidence="2 4" id="KW-0371">Homeobox</keyword>
<evidence type="ECO:0000256" key="3">
    <source>
        <dbReference type="ARBA" id="ARBA00023242"/>
    </source>
</evidence>
<dbReference type="GO" id="GO:0005634">
    <property type="term" value="C:nucleus"/>
    <property type="evidence" value="ECO:0007669"/>
    <property type="project" value="UniProtKB-SubCell"/>
</dbReference>
<dbReference type="OrthoDB" id="4187154at2759"/>
<dbReference type="PROSITE" id="PS00027">
    <property type="entry name" value="HOMEOBOX_1"/>
    <property type="match status" value="1"/>
</dbReference>
<dbReference type="RefSeq" id="XP_009017341.1">
    <property type="nucleotide sequence ID" value="XM_009019093.1"/>
</dbReference>
<dbReference type="InterPro" id="IPR009057">
    <property type="entry name" value="Homeodomain-like_sf"/>
</dbReference>
<dbReference type="GeneID" id="20204017"/>
<dbReference type="InParanoid" id="T1F5B8"/>
<reference evidence="8" key="3">
    <citation type="submission" date="2015-06" db="UniProtKB">
        <authorList>
            <consortium name="EnsemblMetazoa"/>
        </authorList>
    </citation>
    <scope>IDENTIFICATION</scope>
</reference>
<reference evidence="9" key="1">
    <citation type="submission" date="2012-12" db="EMBL/GenBank/DDBJ databases">
        <authorList>
            <person name="Hellsten U."/>
            <person name="Grimwood J."/>
            <person name="Chapman J.A."/>
            <person name="Shapiro H."/>
            <person name="Aerts A."/>
            <person name="Otillar R.P."/>
            <person name="Terry A.Y."/>
            <person name="Boore J.L."/>
            <person name="Simakov O."/>
            <person name="Marletaz F."/>
            <person name="Cho S.-J."/>
            <person name="Edsinger-Gonzales E."/>
            <person name="Havlak P."/>
            <person name="Kuo D.-H."/>
            <person name="Larsson T."/>
            <person name="Lv J."/>
            <person name="Arendt D."/>
            <person name="Savage R."/>
            <person name="Osoegawa K."/>
            <person name="de Jong P."/>
            <person name="Lindberg D.R."/>
            <person name="Seaver E.C."/>
            <person name="Weisblat D.A."/>
            <person name="Putnam N.H."/>
            <person name="Grigoriev I.V."/>
            <person name="Rokhsar D.S."/>
        </authorList>
    </citation>
    <scope>NUCLEOTIDE SEQUENCE</scope>
</reference>
<accession>T1F5B8</accession>
<dbReference type="GO" id="GO:0000981">
    <property type="term" value="F:DNA-binding transcription factor activity, RNA polymerase II-specific"/>
    <property type="evidence" value="ECO:0007669"/>
    <property type="project" value="InterPro"/>
</dbReference>
<feature type="compositionally biased region" description="Low complexity" evidence="5">
    <location>
        <begin position="174"/>
        <end position="192"/>
    </location>
</feature>
<dbReference type="SUPFAM" id="SSF46689">
    <property type="entry name" value="Homeodomain-like"/>
    <property type="match status" value="1"/>
</dbReference>
<comment type="subcellular location">
    <subcellularLocation>
        <location evidence="4">Nucleus</location>
    </subcellularLocation>
</comment>
<organism evidence="8 9">
    <name type="scientific">Helobdella robusta</name>
    <name type="common">Californian leech</name>
    <dbReference type="NCBI Taxonomy" id="6412"/>
    <lineage>
        <taxon>Eukaryota</taxon>
        <taxon>Metazoa</taxon>
        <taxon>Spiralia</taxon>
        <taxon>Lophotrochozoa</taxon>
        <taxon>Annelida</taxon>
        <taxon>Clitellata</taxon>
        <taxon>Hirudinea</taxon>
        <taxon>Rhynchobdellida</taxon>
        <taxon>Glossiphoniidae</taxon>
        <taxon>Helobdella</taxon>
    </lineage>
</organism>
<dbReference type="Pfam" id="PF05920">
    <property type="entry name" value="Homeobox_KN"/>
    <property type="match status" value="1"/>
</dbReference>
<evidence type="ECO:0000259" key="6">
    <source>
        <dbReference type="PROSITE" id="PS50071"/>
    </source>
</evidence>
<proteinExistence type="predicted"/>
<dbReference type="HOGENOM" id="CLU_746570_0_0_1"/>
<keyword evidence="1 4" id="KW-0238">DNA-binding</keyword>
<evidence type="ECO:0000256" key="2">
    <source>
        <dbReference type="ARBA" id="ARBA00023155"/>
    </source>
</evidence>
<sequence length="371" mass="42233">MILSPDAENWLKTRLCETILLLCKSGLKFESQFSVDGLLAVTIDRNEVLLVNIREVVDHNNDDSGNNNNNINNNNKNINNTTTVQKKCNNNGSNSVSINKNLGYVHGHNSSSSSRRKKVKPSISISSTLISDDDDGGDNNNNNDNNNILNCCNNKSTQFPERKRHVKNNKTIDNRNSLNNNNNNSSLTFSNTLDDLYDNSHNNNNNNMDDDGDMGGEEFELGKVKVEDDYHYTNFNQQQFNQQHSNQQIYNDQSLNGSIFSTEQLHQQQSHQQIVLIKGLKTLSKILIEVFLFQISSNQQTSQHQLQPLHYLTGMLLLNNFNFPYPDWKTCESLASQCGISSSKVNKWFSNRRNRDKNTRNLTDIANRRGK</sequence>
<dbReference type="SMART" id="SM00389">
    <property type="entry name" value="HOX"/>
    <property type="match status" value="1"/>
</dbReference>
<dbReference type="AlphaFoldDB" id="T1F5B8"/>
<feature type="region of interest" description="Disordered" evidence="5">
    <location>
        <begin position="58"/>
        <end position="192"/>
    </location>
</feature>
<evidence type="ECO:0000313" key="7">
    <source>
        <dbReference type="EMBL" id="ESO04762.1"/>
    </source>
</evidence>
<keyword evidence="3 4" id="KW-0539">Nucleus</keyword>
<dbReference type="EMBL" id="AMQM01004212">
    <property type="status" value="NOT_ANNOTATED_CDS"/>
    <property type="molecule type" value="Genomic_DNA"/>
</dbReference>
<dbReference type="Gene3D" id="1.10.10.60">
    <property type="entry name" value="Homeodomain-like"/>
    <property type="match status" value="1"/>
</dbReference>
<feature type="compositionally biased region" description="Low complexity" evidence="5">
    <location>
        <begin position="63"/>
        <end position="80"/>
    </location>
</feature>
<dbReference type="InterPro" id="IPR001356">
    <property type="entry name" value="HD"/>
</dbReference>
<feature type="compositionally biased region" description="Low complexity" evidence="5">
    <location>
        <begin position="121"/>
        <end position="130"/>
    </location>
</feature>
<name>T1F5B8_HELRO</name>
<dbReference type="Proteomes" id="UP000015101">
    <property type="component" value="Unassembled WGS sequence"/>
</dbReference>
<dbReference type="EnsemblMetazoa" id="HelroT172434">
    <property type="protein sequence ID" value="HelroP172434"/>
    <property type="gene ID" value="HelroG172434"/>
</dbReference>
<feature type="DNA-binding region" description="Homeobox" evidence="4">
    <location>
        <begin position="326"/>
        <end position="360"/>
    </location>
</feature>
<feature type="domain" description="Homeobox" evidence="6">
    <location>
        <begin position="324"/>
        <end position="359"/>
    </location>
</feature>
<evidence type="ECO:0000256" key="4">
    <source>
        <dbReference type="PROSITE-ProRule" id="PRU00108"/>
    </source>
</evidence>
<dbReference type="CDD" id="cd00086">
    <property type="entry name" value="homeodomain"/>
    <property type="match status" value="1"/>
</dbReference>
<reference evidence="7 9" key="2">
    <citation type="journal article" date="2013" name="Nature">
        <title>Insights into bilaterian evolution from three spiralian genomes.</title>
        <authorList>
            <person name="Simakov O."/>
            <person name="Marletaz F."/>
            <person name="Cho S.J."/>
            <person name="Edsinger-Gonzales E."/>
            <person name="Havlak P."/>
            <person name="Hellsten U."/>
            <person name="Kuo D.H."/>
            <person name="Larsson T."/>
            <person name="Lv J."/>
            <person name="Arendt D."/>
            <person name="Savage R."/>
            <person name="Osoegawa K."/>
            <person name="de Jong P."/>
            <person name="Grimwood J."/>
            <person name="Chapman J.A."/>
            <person name="Shapiro H."/>
            <person name="Aerts A."/>
            <person name="Otillar R.P."/>
            <person name="Terry A.Y."/>
            <person name="Boore J.L."/>
            <person name="Grigoriev I.V."/>
            <person name="Lindberg D.R."/>
            <person name="Seaver E.C."/>
            <person name="Weisblat D.A."/>
            <person name="Putnam N.H."/>
            <person name="Rokhsar D.S."/>
        </authorList>
    </citation>
    <scope>NUCLEOTIDE SEQUENCE</scope>
</reference>
<gene>
    <name evidence="8" type="primary">20204017</name>
    <name evidence="7" type="ORF">HELRODRAFT_172434</name>
</gene>
<protein>
    <recommendedName>
        <fullName evidence="6">Homeobox domain-containing protein</fullName>
    </recommendedName>
</protein>
<dbReference type="InterPro" id="IPR017970">
    <property type="entry name" value="Homeobox_CS"/>
</dbReference>